<organism evidence="1 2">
    <name type="scientific">Microcystis flos-aquae FACHB-1344</name>
    <dbReference type="NCBI Taxonomy" id="2692899"/>
    <lineage>
        <taxon>Bacteria</taxon>
        <taxon>Bacillati</taxon>
        <taxon>Cyanobacteriota</taxon>
        <taxon>Cyanophyceae</taxon>
        <taxon>Oscillatoriophycideae</taxon>
        <taxon>Chroococcales</taxon>
        <taxon>Microcystaceae</taxon>
        <taxon>Microcystis</taxon>
    </lineage>
</organism>
<dbReference type="Proteomes" id="UP000636187">
    <property type="component" value="Unassembled WGS sequence"/>
</dbReference>
<evidence type="ECO:0000313" key="2">
    <source>
        <dbReference type="Proteomes" id="UP000636187"/>
    </source>
</evidence>
<keyword evidence="2" id="KW-1185">Reference proteome</keyword>
<evidence type="ECO:0000313" key="1">
    <source>
        <dbReference type="EMBL" id="MBD2622648.1"/>
    </source>
</evidence>
<sequence>MKVRVSEIAPKKNNCKKLIFTINYLPESILVTPSFNTIEKLGLNLNKIQELRKAAIEPFLDEEIDNAQLKVFVNRYLCLDDQQKYYPFWTTIKYLFSDLIE</sequence>
<protein>
    <submittedName>
        <fullName evidence="1">Uncharacterized protein</fullName>
    </submittedName>
</protein>
<reference evidence="1 2" key="1">
    <citation type="journal article" date="2020" name="ISME J.">
        <title>Comparative genomics reveals insights into cyanobacterial evolution and habitat adaptation.</title>
        <authorList>
            <person name="Chen M.Y."/>
            <person name="Teng W.K."/>
            <person name="Zhao L."/>
            <person name="Hu C.X."/>
            <person name="Zhou Y.K."/>
            <person name="Han B.P."/>
            <person name="Song L.R."/>
            <person name="Shu W.S."/>
        </authorList>
    </citation>
    <scope>NUCLEOTIDE SEQUENCE [LARGE SCALE GENOMIC DNA]</scope>
    <source>
        <strain evidence="1 2">FACHB-1344</strain>
    </source>
</reference>
<accession>A0ABR8HUY0</accession>
<comment type="caution">
    <text evidence="1">The sequence shown here is derived from an EMBL/GenBank/DDBJ whole genome shotgun (WGS) entry which is preliminary data.</text>
</comment>
<name>A0ABR8HUY0_9CHRO</name>
<gene>
    <name evidence="1" type="ORF">H6G48_13555</name>
</gene>
<proteinExistence type="predicted"/>
<dbReference type="EMBL" id="JACJSW010000150">
    <property type="protein sequence ID" value="MBD2622648.1"/>
    <property type="molecule type" value="Genomic_DNA"/>
</dbReference>